<dbReference type="OrthoDB" id="408493at2759"/>
<dbReference type="GO" id="GO:0000139">
    <property type="term" value="C:Golgi membrane"/>
    <property type="evidence" value="ECO:0007669"/>
    <property type="project" value="InterPro"/>
</dbReference>
<keyword evidence="2 5" id="KW-0812">Transmembrane</keyword>
<dbReference type="EMBL" id="MKKU01000003">
    <property type="protein sequence ID" value="RNF27555.1"/>
    <property type="molecule type" value="Genomic_DNA"/>
</dbReference>
<comment type="subcellular location">
    <subcellularLocation>
        <location evidence="1">Membrane</location>
        <topology evidence="1">Multi-pass membrane protein</topology>
    </subcellularLocation>
</comment>
<evidence type="ECO:0000313" key="7">
    <source>
        <dbReference type="Proteomes" id="UP000284403"/>
    </source>
</evidence>
<dbReference type="Pfam" id="PF04142">
    <property type="entry name" value="Nuc_sug_transp"/>
    <property type="match status" value="1"/>
</dbReference>
<feature type="transmembrane region" description="Helical" evidence="5">
    <location>
        <begin position="219"/>
        <end position="237"/>
    </location>
</feature>
<comment type="caution">
    <text evidence="6">The sequence shown here is derived from an EMBL/GenBank/DDBJ whole genome shotgun (WGS) entry which is preliminary data.</text>
</comment>
<keyword evidence="3 5" id="KW-1133">Transmembrane helix</keyword>
<dbReference type="InterPro" id="IPR007271">
    <property type="entry name" value="Nuc_sug_transpt"/>
</dbReference>
<evidence type="ECO:0000256" key="2">
    <source>
        <dbReference type="ARBA" id="ARBA00022692"/>
    </source>
</evidence>
<dbReference type="GeneID" id="40313816"/>
<feature type="transmembrane region" description="Helical" evidence="5">
    <location>
        <begin position="371"/>
        <end position="389"/>
    </location>
</feature>
<evidence type="ECO:0000256" key="5">
    <source>
        <dbReference type="SAM" id="Phobius"/>
    </source>
</evidence>
<evidence type="ECO:0000256" key="4">
    <source>
        <dbReference type="ARBA" id="ARBA00023136"/>
    </source>
</evidence>
<keyword evidence="7" id="KW-1185">Reference proteome</keyword>
<name>A0A422QC93_9TRYP</name>
<sequence>MWRPSFLPIYARIHACCSVKLFFLSLLSFQNAAVVMLMSYTQQRQASAGAERFAVTHVVLMQEVTKLFASLVWCAVDVYRFVRAHGVDMDEKATALGGPEEARQQPTKVAFVKEASSSSCSSLNEDSNCKNGVAEGLEQIAPPTKADAWRLCKRQFCSELLHQSALWMLLPAVLYSLQNCCIYLALANIEPALFQVTYQSRILITALFMMCFLKRTFSLRQWLALVLLVFGVTAAQLENRVSAVSRQSSVGTFKGNYIIGVAATAASFTMSSAASVLMEGFFKSKSTSLNSFTSTKNVHLSFYSSAYFAALQLLGGVGGGFAEFRQTGLAGSVAAYFRGFDYLVWVLVLLQAIGGLVVAVVLKYSDNIMRTFASGFSLALSGFCSSYLYSFTPGALFLIGNVVSIGAITMYSC</sequence>
<gene>
    <name evidence="6" type="ORF">Tco025E_00205</name>
</gene>
<dbReference type="SUPFAM" id="SSF103481">
    <property type="entry name" value="Multidrug resistance efflux transporter EmrE"/>
    <property type="match status" value="1"/>
</dbReference>
<dbReference type="PANTHER" id="PTHR10231">
    <property type="entry name" value="NUCLEOTIDE-SUGAR TRANSMEMBRANE TRANSPORTER"/>
    <property type="match status" value="1"/>
</dbReference>
<feature type="transmembrane region" description="Helical" evidence="5">
    <location>
        <begin position="60"/>
        <end position="82"/>
    </location>
</feature>
<organism evidence="6 7">
    <name type="scientific">Trypanosoma conorhini</name>
    <dbReference type="NCBI Taxonomy" id="83891"/>
    <lineage>
        <taxon>Eukaryota</taxon>
        <taxon>Discoba</taxon>
        <taxon>Euglenozoa</taxon>
        <taxon>Kinetoplastea</taxon>
        <taxon>Metakinetoplastina</taxon>
        <taxon>Trypanosomatida</taxon>
        <taxon>Trypanosomatidae</taxon>
        <taxon>Trypanosoma</taxon>
    </lineage>
</organism>
<dbReference type="InterPro" id="IPR037185">
    <property type="entry name" value="EmrE-like"/>
</dbReference>
<feature type="transmembrane region" description="Helical" evidence="5">
    <location>
        <begin position="302"/>
        <end position="322"/>
    </location>
</feature>
<evidence type="ECO:0000256" key="3">
    <source>
        <dbReference type="ARBA" id="ARBA00022989"/>
    </source>
</evidence>
<keyword evidence="4 5" id="KW-0472">Membrane</keyword>
<evidence type="ECO:0000256" key="1">
    <source>
        <dbReference type="ARBA" id="ARBA00004141"/>
    </source>
</evidence>
<feature type="transmembrane region" description="Helical" evidence="5">
    <location>
        <begin position="21"/>
        <end position="40"/>
    </location>
</feature>
<reference evidence="6 7" key="1">
    <citation type="journal article" date="2018" name="BMC Genomics">
        <title>Genomic comparison of Trypanosoma conorhini and Trypanosoma rangeli to Trypanosoma cruzi strains of high and low virulence.</title>
        <authorList>
            <person name="Bradwell K.R."/>
            <person name="Koparde V.N."/>
            <person name="Matveyev A.V."/>
            <person name="Serrano M.G."/>
            <person name="Alves J.M."/>
            <person name="Parikh H."/>
            <person name="Huang B."/>
            <person name="Lee V."/>
            <person name="Espinosa-Alvarez O."/>
            <person name="Ortiz P.A."/>
            <person name="Costa-Martins A.G."/>
            <person name="Teixeira M.M."/>
            <person name="Buck G.A."/>
        </authorList>
    </citation>
    <scope>NUCLEOTIDE SEQUENCE [LARGE SCALE GENOMIC DNA]</scope>
    <source>
        <strain evidence="6 7">025E</strain>
    </source>
</reference>
<protein>
    <submittedName>
        <fullName evidence="6">CMP-sialic acid transporter</fullName>
    </submittedName>
</protein>
<dbReference type="Proteomes" id="UP000284403">
    <property type="component" value="Unassembled WGS sequence"/>
</dbReference>
<dbReference type="NCBIfam" id="TIGR00803">
    <property type="entry name" value="nst"/>
    <property type="match status" value="1"/>
</dbReference>
<evidence type="ECO:0000313" key="6">
    <source>
        <dbReference type="EMBL" id="RNF27555.1"/>
    </source>
</evidence>
<dbReference type="GO" id="GO:0015165">
    <property type="term" value="F:pyrimidine nucleotide-sugar transmembrane transporter activity"/>
    <property type="evidence" value="ECO:0007669"/>
    <property type="project" value="InterPro"/>
</dbReference>
<dbReference type="RefSeq" id="XP_029232761.1">
    <property type="nucleotide sequence ID" value="XM_029367154.1"/>
</dbReference>
<feature type="transmembrane region" description="Helical" evidence="5">
    <location>
        <begin position="342"/>
        <end position="364"/>
    </location>
</feature>
<dbReference type="AlphaFoldDB" id="A0A422QC93"/>
<feature type="transmembrane region" description="Helical" evidence="5">
    <location>
        <begin position="257"/>
        <end position="282"/>
    </location>
</feature>
<proteinExistence type="predicted"/>
<accession>A0A422QC93</accession>
<dbReference type="Gene3D" id="1.10.3730.20">
    <property type="match status" value="1"/>
</dbReference>